<reference evidence="3 4" key="1">
    <citation type="journal article" date="2019" name="Mol. Biol. Evol.">
        <title>Blast fungal genomes show frequent chromosomal changes, gene gains and losses, and effector gene turnover.</title>
        <authorList>
            <person name="Gomez Luciano L.B."/>
            <person name="Jason Tsai I."/>
            <person name="Chuma I."/>
            <person name="Tosa Y."/>
            <person name="Chen Y.H."/>
            <person name="Li J.Y."/>
            <person name="Li M.Y."/>
            <person name="Jade Lu M.Y."/>
            <person name="Nakayashiki H."/>
            <person name="Li W.H."/>
        </authorList>
    </citation>
    <scope>NUCLEOTIDE SEQUENCE [LARGE SCALE GENOMIC DNA]</scope>
    <source>
        <strain evidence="3">MZ5-1-6</strain>
    </source>
</reference>
<gene>
    <name evidence="3" type="ORF">PoMZ_10178</name>
</gene>
<keyword evidence="1" id="KW-0175">Coiled coil</keyword>
<dbReference type="AlphaFoldDB" id="A0A4P7MWM1"/>
<feature type="compositionally biased region" description="Basic and acidic residues" evidence="2">
    <location>
        <begin position="1072"/>
        <end position="1084"/>
    </location>
</feature>
<dbReference type="Proteomes" id="UP000294847">
    <property type="component" value="Chromosome 1"/>
</dbReference>
<protein>
    <recommendedName>
        <fullName evidence="5">F-box domain-containing protein</fullName>
    </recommendedName>
</protein>
<organism evidence="3 4">
    <name type="scientific">Pyricularia oryzae</name>
    <name type="common">Rice blast fungus</name>
    <name type="synonym">Magnaporthe oryzae</name>
    <dbReference type="NCBI Taxonomy" id="318829"/>
    <lineage>
        <taxon>Eukaryota</taxon>
        <taxon>Fungi</taxon>
        <taxon>Dikarya</taxon>
        <taxon>Ascomycota</taxon>
        <taxon>Pezizomycotina</taxon>
        <taxon>Sordariomycetes</taxon>
        <taxon>Sordariomycetidae</taxon>
        <taxon>Magnaporthales</taxon>
        <taxon>Pyriculariaceae</taxon>
        <taxon>Pyricularia</taxon>
    </lineage>
</organism>
<dbReference type="SUPFAM" id="SSF81383">
    <property type="entry name" value="F-box domain"/>
    <property type="match status" value="1"/>
</dbReference>
<dbReference type="EMBL" id="CP034204">
    <property type="protein sequence ID" value="QBZ54478.1"/>
    <property type="molecule type" value="Genomic_DNA"/>
</dbReference>
<proteinExistence type="predicted"/>
<feature type="coiled-coil region" evidence="1">
    <location>
        <begin position="701"/>
        <end position="728"/>
    </location>
</feature>
<feature type="region of interest" description="Disordered" evidence="2">
    <location>
        <begin position="1072"/>
        <end position="1095"/>
    </location>
</feature>
<sequence length="1133" mass="126959">MPKRSASKSPASPPKKVRRSMQPEDLEIMVPEPHRKWPIDQVPVEIFQLICDFLPRPSVQCMRLVCREFDRMVSAHYFRNVVAPFRAALYGSPDNHSGALAVGSAGGEELRTVFHVFGEHIRAFALALELNEVDLAFPPEKLTQQVVKTPWGLYRWPLRDYQRYSDLEAIEDQADETALLTSSFRKLSQLSELGLSCDAGLGYLQGPDLNKYAPRTLPRVFKSARYEPEALTSHSMDGTVENGRARRYDQLQRMMVNAGYSAEEIPGAIDYLKTCEGRASPRKYTEDEGMMPIVDSSEVGYENAHVAPSDVLPRPEALLLDDGTDDEPLAEVDVNGAAVQNPVPPWFDINRWATKTTKQIKSNPLEPQDLTAAQREMLLEMSWAHDALVQSFVLSVTDNYDAFSNVMSFNIARIPAHLVHTLARPTFWDSLPNVWEFSLGVIPDWREVHKRNGVIEDQPLSPLDATGPTYRLLQAVASRKNIKKLHFEWICGGELGVGAGQRNRYVLPAPFVPDPRLMVKWDVLTNDATSHRVLQLPHITEMSLKNCWFSPHVFLHTVQFMSASSLTTLKLNTVSITGPVQRIVSVSYLPHNGGADRIPNAWPWPLCMGASPGRPYTFQENVAQVPNAVQPPVQWANAAPAPNVAQTTATASPPSSQAWQGPLRDHWVPIPEFLSWAHILNEITPGQTLLEKYHDLASDPFDQSEKRFQELQGRLKKLGKNLERTRKRGLHTIDFKSCGYILVDAEHINNHALIPSGPRNVAMLPSMIDKLRCLDGYMLKSTATLLGKIMDDFTEGEQNILRHAFDMSFGWTGVYEPEVEHAAHEDGFLEQGHCRFSGGWEKGKKNCLRLYAHRIAERLQDSDLPTHRALKRLEMRLDELKSTSTSALETIAPTPVVQPSSSVPRGRHSIPGPYPYDFNIKLEPATVYDSVARDSSGLCEFIRKHFNLHDDFDLFELDEQSEETPNSYEDAFGSMFPWYWGNRLARLAREPRLIVNLAKFVLGKAEPVYWSMQPATPAARRVQMDEAIFLVLENCPGPVMTLPMAAATDAAYVAAVRCRELEVDHNKTLSKAGDSKALDSEETRTGSSEKISAAVSSSQLEVDEYGNGSLNGEQFDVDVLELALRGTHLSAQH</sequence>
<evidence type="ECO:0000313" key="4">
    <source>
        <dbReference type="Proteomes" id="UP000294847"/>
    </source>
</evidence>
<feature type="region of interest" description="Disordered" evidence="2">
    <location>
        <begin position="1"/>
        <end position="24"/>
    </location>
</feature>
<accession>A0A4P7MWM1</accession>
<evidence type="ECO:0000313" key="3">
    <source>
        <dbReference type="EMBL" id="QBZ54478.1"/>
    </source>
</evidence>
<name>A0A4P7MWM1_PYROR</name>
<evidence type="ECO:0000256" key="2">
    <source>
        <dbReference type="SAM" id="MobiDB-lite"/>
    </source>
</evidence>
<evidence type="ECO:0008006" key="5">
    <source>
        <dbReference type="Google" id="ProtNLM"/>
    </source>
</evidence>
<dbReference type="CDD" id="cd09917">
    <property type="entry name" value="F-box_SF"/>
    <property type="match status" value="1"/>
</dbReference>
<evidence type="ECO:0000256" key="1">
    <source>
        <dbReference type="SAM" id="Coils"/>
    </source>
</evidence>
<dbReference type="InterPro" id="IPR036047">
    <property type="entry name" value="F-box-like_dom_sf"/>
</dbReference>